<organism evidence="1 2">
    <name type="scientific">Pleurodeles waltl</name>
    <name type="common">Iberian ribbed newt</name>
    <dbReference type="NCBI Taxonomy" id="8319"/>
    <lineage>
        <taxon>Eukaryota</taxon>
        <taxon>Metazoa</taxon>
        <taxon>Chordata</taxon>
        <taxon>Craniata</taxon>
        <taxon>Vertebrata</taxon>
        <taxon>Euteleostomi</taxon>
        <taxon>Amphibia</taxon>
        <taxon>Batrachia</taxon>
        <taxon>Caudata</taxon>
        <taxon>Salamandroidea</taxon>
        <taxon>Salamandridae</taxon>
        <taxon>Pleurodelinae</taxon>
        <taxon>Pleurodeles</taxon>
    </lineage>
</organism>
<evidence type="ECO:0000313" key="2">
    <source>
        <dbReference type="Proteomes" id="UP001066276"/>
    </source>
</evidence>
<accession>A0AAV7Q0W4</accession>
<dbReference type="AlphaFoldDB" id="A0AAV7Q0W4"/>
<protein>
    <submittedName>
        <fullName evidence="1">Uncharacterized protein</fullName>
    </submittedName>
</protein>
<proteinExistence type="predicted"/>
<sequence length="258" mass="29266">MRVRAAGFFEVRGTCRDMCFWFSDRVLRVSLPCVLEFLHGTRCKNNGEEAVDASFGDEGAAGQFAPTRAPFCLRCLAGFTSGASLCGRPLVPAAKLTRKWMGEVEIEKSLIEKVNEKRLSAQDKYKGSARKTVSVKVGDYVKIKTARIIQKGESKFSVPKIVVKICKNAVMLEDGNWWNKEKLSLAREVKLNNRTLVESTKMEQDKKDIRSRNSLCGEKVLDKDSMHSSKQVCEKNDGRRTVSTRNRMLPRRFRDFML</sequence>
<comment type="caution">
    <text evidence="1">The sequence shown here is derived from an EMBL/GenBank/DDBJ whole genome shotgun (WGS) entry which is preliminary data.</text>
</comment>
<evidence type="ECO:0000313" key="1">
    <source>
        <dbReference type="EMBL" id="KAJ1132829.1"/>
    </source>
</evidence>
<name>A0AAV7Q0W4_PLEWA</name>
<dbReference type="Proteomes" id="UP001066276">
    <property type="component" value="Chromosome 7"/>
</dbReference>
<reference evidence="1" key="1">
    <citation type="journal article" date="2022" name="bioRxiv">
        <title>Sequencing and chromosome-scale assembly of the giantPleurodeles waltlgenome.</title>
        <authorList>
            <person name="Brown T."/>
            <person name="Elewa A."/>
            <person name="Iarovenko S."/>
            <person name="Subramanian E."/>
            <person name="Araus A.J."/>
            <person name="Petzold A."/>
            <person name="Susuki M."/>
            <person name="Suzuki K.-i.T."/>
            <person name="Hayashi T."/>
            <person name="Toyoda A."/>
            <person name="Oliveira C."/>
            <person name="Osipova E."/>
            <person name="Leigh N.D."/>
            <person name="Simon A."/>
            <person name="Yun M.H."/>
        </authorList>
    </citation>
    <scope>NUCLEOTIDE SEQUENCE</scope>
    <source>
        <strain evidence="1">20211129_DDA</strain>
        <tissue evidence="1">Liver</tissue>
    </source>
</reference>
<gene>
    <name evidence="1" type="ORF">NDU88_011130</name>
</gene>
<keyword evidence="2" id="KW-1185">Reference proteome</keyword>
<dbReference type="EMBL" id="JANPWB010000011">
    <property type="protein sequence ID" value="KAJ1132829.1"/>
    <property type="molecule type" value="Genomic_DNA"/>
</dbReference>